<dbReference type="Proteomes" id="UP001324427">
    <property type="component" value="Unassembled WGS sequence"/>
</dbReference>
<proteinExistence type="predicted"/>
<comment type="caution">
    <text evidence="1">The sequence shown here is derived from an EMBL/GenBank/DDBJ whole genome shotgun (WGS) entry which is preliminary data.</text>
</comment>
<dbReference type="EMBL" id="JAVFHQ010000015">
    <property type="protein sequence ID" value="KAK4546374.1"/>
    <property type="molecule type" value="Genomic_DNA"/>
</dbReference>
<gene>
    <name evidence="1" type="ORF">LTR36_002051</name>
</gene>
<dbReference type="PANTHER" id="PTHR42085">
    <property type="entry name" value="F-BOX DOMAIN-CONTAINING PROTEIN"/>
    <property type="match status" value="1"/>
</dbReference>
<reference evidence="1 2" key="1">
    <citation type="submission" date="2021-11" db="EMBL/GenBank/DDBJ databases">
        <title>Black yeast isolated from Biological Soil Crust.</title>
        <authorList>
            <person name="Kurbessoian T."/>
        </authorList>
    </citation>
    <scope>NUCLEOTIDE SEQUENCE [LARGE SCALE GENOMIC DNA]</scope>
    <source>
        <strain evidence="1 2">CCFEE 5522</strain>
    </source>
</reference>
<organism evidence="1 2">
    <name type="scientific">Oleoguttula mirabilis</name>
    <dbReference type="NCBI Taxonomy" id="1507867"/>
    <lineage>
        <taxon>Eukaryota</taxon>
        <taxon>Fungi</taxon>
        <taxon>Dikarya</taxon>
        <taxon>Ascomycota</taxon>
        <taxon>Pezizomycotina</taxon>
        <taxon>Dothideomycetes</taxon>
        <taxon>Dothideomycetidae</taxon>
        <taxon>Mycosphaerellales</taxon>
        <taxon>Teratosphaeriaceae</taxon>
        <taxon>Oleoguttula</taxon>
    </lineage>
</organism>
<sequence length="239" mass="26684">MIVLVRKQTSMAGSVLEGMVDQSASPLLSLPPELRNAIWMYILVQNYTTITALPSHPFPVAAVSSRQQRFCANILRTCKQVHSEGTPILYGENTFKAHSSLLATLPAFLLLTRPNRVMLPPVTCPSVAKMIRRFYIHIRLDTDVRFSKLQVEESFTDVAELEVEVFQAMYGSCDFSTLALFEGVRGVGKAVVQGSVGDGKYAEWLSRCMMSPTGSEIEAYSEEYVGGNKAWDAWQNRHR</sequence>
<accession>A0AAV9JM89</accession>
<evidence type="ECO:0008006" key="3">
    <source>
        <dbReference type="Google" id="ProtNLM"/>
    </source>
</evidence>
<evidence type="ECO:0000313" key="2">
    <source>
        <dbReference type="Proteomes" id="UP001324427"/>
    </source>
</evidence>
<protein>
    <recommendedName>
        <fullName evidence="3">BTB domain-containing protein</fullName>
    </recommendedName>
</protein>
<dbReference type="PANTHER" id="PTHR42085:SF4">
    <property type="entry name" value="F-BOX DOMAIN-CONTAINING PROTEIN"/>
    <property type="match status" value="1"/>
</dbReference>
<dbReference type="AlphaFoldDB" id="A0AAV9JM89"/>
<name>A0AAV9JM89_9PEZI</name>
<keyword evidence="2" id="KW-1185">Reference proteome</keyword>
<dbReference type="InterPro" id="IPR038883">
    <property type="entry name" value="AN11006-like"/>
</dbReference>
<evidence type="ECO:0000313" key="1">
    <source>
        <dbReference type="EMBL" id="KAK4546374.1"/>
    </source>
</evidence>